<accession>A0A160T002</accession>
<dbReference type="RefSeq" id="WP_095042340.1">
    <property type="nucleotide sequence ID" value="NZ_LN890655.1"/>
</dbReference>
<dbReference type="EMBL" id="LN890655">
    <property type="protein sequence ID" value="CUS02764.2"/>
    <property type="molecule type" value="Genomic_DNA"/>
</dbReference>
<dbReference type="Proteomes" id="UP000215027">
    <property type="component" value="Chromosome I"/>
</dbReference>
<proteinExistence type="predicted"/>
<evidence type="ECO:0000313" key="2">
    <source>
        <dbReference type="Proteomes" id="UP000215027"/>
    </source>
</evidence>
<name>A0A160T002_9CHLR</name>
<dbReference type="AlphaFoldDB" id="A0A160T002"/>
<organism evidence="1 2">
    <name type="scientific">Candidatus Promineifilum breve</name>
    <dbReference type="NCBI Taxonomy" id="1806508"/>
    <lineage>
        <taxon>Bacteria</taxon>
        <taxon>Bacillati</taxon>
        <taxon>Chloroflexota</taxon>
        <taxon>Ardenticatenia</taxon>
        <taxon>Candidatus Promineifilales</taxon>
        <taxon>Candidatus Promineifilaceae</taxon>
        <taxon>Candidatus Promineifilum</taxon>
    </lineage>
</organism>
<evidence type="ECO:0000313" key="1">
    <source>
        <dbReference type="EMBL" id="CUS02764.2"/>
    </source>
</evidence>
<protein>
    <submittedName>
        <fullName evidence="1">Uncharacterized protein</fullName>
    </submittedName>
</protein>
<dbReference type="KEGG" id="pbf:CFX0092_A0886"/>
<keyword evidence="2" id="KW-1185">Reference proteome</keyword>
<dbReference type="OrthoDB" id="163567at2"/>
<gene>
    <name evidence="1" type="ORF">CFX0092_A0886</name>
</gene>
<sequence length="114" mass="12856">MITPAGKECRFYYQDYFRGRSEQECRLIKANSRSPRWQPKDCATCPVPDILLANGNPNLVLEATVNPGFLGLNRHVSVYAFCSLHLIEVTKPEVGCPKCAAERPGLRELFDNLE</sequence>
<reference evidence="1" key="1">
    <citation type="submission" date="2016-01" db="EMBL/GenBank/DDBJ databases">
        <authorList>
            <person name="Mcilroy J.S."/>
            <person name="Karst M S."/>
            <person name="Albertsen M."/>
        </authorList>
    </citation>
    <scope>NUCLEOTIDE SEQUENCE</scope>
    <source>
        <strain evidence="1">Cfx-K</strain>
    </source>
</reference>